<reference evidence="1 2" key="1">
    <citation type="journal article" date="2023" name="Hortic Res">
        <title>The complete reference genome for grapevine (Vitis vinifera L.) genetics and breeding.</title>
        <authorList>
            <person name="Shi X."/>
            <person name="Cao S."/>
            <person name="Wang X."/>
            <person name="Huang S."/>
            <person name="Wang Y."/>
            <person name="Liu Z."/>
            <person name="Liu W."/>
            <person name="Leng X."/>
            <person name="Peng Y."/>
            <person name="Wang N."/>
            <person name="Wang Y."/>
            <person name="Ma Z."/>
            <person name="Xu X."/>
            <person name="Zhang F."/>
            <person name="Xue H."/>
            <person name="Zhong H."/>
            <person name="Wang Y."/>
            <person name="Zhang K."/>
            <person name="Velt A."/>
            <person name="Avia K."/>
            <person name="Holtgrawe D."/>
            <person name="Grimplet J."/>
            <person name="Matus J.T."/>
            <person name="Ware D."/>
            <person name="Wu X."/>
            <person name="Wang H."/>
            <person name="Liu C."/>
            <person name="Fang Y."/>
            <person name="Rustenholz C."/>
            <person name="Cheng Z."/>
            <person name="Xiao H."/>
            <person name="Zhou Y."/>
        </authorList>
    </citation>
    <scope>NUCLEOTIDE SEQUENCE [LARGE SCALE GENOMIC DNA]</scope>
    <source>
        <strain evidence="2">cv. Pinot noir / PN40024</strain>
        <tissue evidence="1">Leaf</tissue>
    </source>
</reference>
<dbReference type="EMBL" id="CP126663">
    <property type="protein sequence ID" value="WKA07613.1"/>
    <property type="molecule type" value="Genomic_DNA"/>
</dbReference>
<name>A0ABY9DIS1_VITVI</name>
<evidence type="ECO:0000313" key="1">
    <source>
        <dbReference type="EMBL" id="WKA07613.1"/>
    </source>
</evidence>
<evidence type="ECO:0000313" key="2">
    <source>
        <dbReference type="Proteomes" id="UP001227230"/>
    </source>
</evidence>
<keyword evidence="2" id="KW-1185">Reference proteome</keyword>
<sequence length="135" mass="15415">MLELPYSVKVLVKSIAYRPQEIIMYESDIYLSRVLLQNLNLAVSGFFLFKLEPAYQAIEQIIFFNCLATKRTRKKTSYLLCSAHPSFLSVPGLPVYAVNCFLLLPLFLDLSPCSRIHNVPLSLQIIEQENGVSMR</sequence>
<dbReference type="Proteomes" id="UP001227230">
    <property type="component" value="Chromosome 16"/>
</dbReference>
<protein>
    <submittedName>
        <fullName evidence="1">Uncharacterized protein</fullName>
    </submittedName>
</protein>
<proteinExistence type="predicted"/>
<accession>A0ABY9DIS1</accession>
<organism evidence="1 2">
    <name type="scientific">Vitis vinifera</name>
    <name type="common">Grape</name>
    <dbReference type="NCBI Taxonomy" id="29760"/>
    <lineage>
        <taxon>Eukaryota</taxon>
        <taxon>Viridiplantae</taxon>
        <taxon>Streptophyta</taxon>
        <taxon>Embryophyta</taxon>
        <taxon>Tracheophyta</taxon>
        <taxon>Spermatophyta</taxon>
        <taxon>Magnoliopsida</taxon>
        <taxon>eudicotyledons</taxon>
        <taxon>Gunneridae</taxon>
        <taxon>Pentapetalae</taxon>
        <taxon>rosids</taxon>
        <taxon>Vitales</taxon>
        <taxon>Vitaceae</taxon>
        <taxon>Viteae</taxon>
        <taxon>Vitis</taxon>
    </lineage>
</organism>
<gene>
    <name evidence="1" type="ORF">VitviT2T_025413</name>
</gene>